<name>A0A915J0T4_ROMCU</name>
<sequence length="60" mass="6828">MIPIDVGYVSRMRFTSGEHLYTALTCNNLLFIIIVRTKFDTIDVEFIATSLEDNSSDLRA</sequence>
<evidence type="ECO:0000313" key="1">
    <source>
        <dbReference type="Proteomes" id="UP000887565"/>
    </source>
</evidence>
<proteinExistence type="predicted"/>
<dbReference type="WBParaSite" id="nRc.2.0.1.t20000-RA">
    <property type="protein sequence ID" value="nRc.2.0.1.t20000-RA"/>
    <property type="gene ID" value="nRc.2.0.1.g20000"/>
</dbReference>
<dbReference type="Proteomes" id="UP000887565">
    <property type="component" value="Unplaced"/>
</dbReference>
<evidence type="ECO:0000313" key="2">
    <source>
        <dbReference type="WBParaSite" id="nRc.2.0.1.t20000-RA"/>
    </source>
</evidence>
<organism evidence="1 2">
    <name type="scientific">Romanomermis culicivorax</name>
    <name type="common">Nematode worm</name>
    <dbReference type="NCBI Taxonomy" id="13658"/>
    <lineage>
        <taxon>Eukaryota</taxon>
        <taxon>Metazoa</taxon>
        <taxon>Ecdysozoa</taxon>
        <taxon>Nematoda</taxon>
        <taxon>Enoplea</taxon>
        <taxon>Dorylaimia</taxon>
        <taxon>Mermithida</taxon>
        <taxon>Mermithoidea</taxon>
        <taxon>Mermithidae</taxon>
        <taxon>Romanomermis</taxon>
    </lineage>
</organism>
<dbReference type="AlphaFoldDB" id="A0A915J0T4"/>
<reference evidence="2" key="1">
    <citation type="submission" date="2022-11" db="UniProtKB">
        <authorList>
            <consortium name="WormBaseParasite"/>
        </authorList>
    </citation>
    <scope>IDENTIFICATION</scope>
</reference>
<keyword evidence="1" id="KW-1185">Reference proteome</keyword>
<protein>
    <submittedName>
        <fullName evidence="2">Uncharacterized protein</fullName>
    </submittedName>
</protein>
<accession>A0A915J0T4</accession>